<dbReference type="InterPro" id="IPR050250">
    <property type="entry name" value="Macrolide_Exporter_MacB"/>
</dbReference>
<dbReference type="Pfam" id="PF02687">
    <property type="entry name" value="FtsX"/>
    <property type="match status" value="2"/>
</dbReference>
<feature type="transmembrane region" description="Helical" evidence="7">
    <location>
        <begin position="782"/>
        <end position="803"/>
    </location>
</feature>
<keyword evidence="5 7" id="KW-0472">Membrane</keyword>
<feature type="transmembrane region" description="Helical" evidence="7">
    <location>
        <begin position="270"/>
        <end position="293"/>
    </location>
</feature>
<sequence length="863" mass="97030">MLHNNNSKVVKKISRRSLSTNKMRNIFVIIAIILTTVLLTATFTVGITFSNTKKVYDIISISGVNSDGYIDLNREQYDNLKKNSNIDKIGYIQNATLNPVKNKEISKENIIIQGTDDKEVYDMMGINLKEGNFPKNCKEIIAPTWILDSLNLKYDIGEKINLEMDINGESRNIQFILSGYYESIVPRGVSKSALFVSPKFIEEIIRPIDSNKINGTALVTLKNLNEKSTIDEAKNKIKALANDVGSNSYKEHPKFHKENDFIKQNKPLDLILIISIAVFLLLLSGYLVIYNIFYISVVRDIRFYGLLKTIGTTDKQIKKIILRQGLILSIIGIPIGLVLGYLIGFKLTPMILEMMAFGSLVKVHSNPFIFIFSAIFSLITVYISCNKSVKIAKKISPVEAVKYSTVSTIKSEKKIKKGYNGGKLHNMAWANIMKNKKKVGISILSISISAAIFIFAVNIFMGVDPKKHADHQEVWDFQIENNISNLDNGEYKPITKELYDKLSNLNFVDKTTIYYEGITPNTEGEFYDFSSEILPEGKIGEEFKGYGDPTKRYCGFYYSEDGNIRAQVSSLNEKELKNEISRVRIIDGEIKESEFTGGNYIILYKNNDNGVIKAGDNVPISFILRDNKGNESIVKEEFTVMAVVGKPLKGSDNFEMTNNLEVINIEENKFKDVFKDYENSIKKIGINVKKDTNLKEANDIVSKVVASSGNRQLNINSKYFFIEGISRFKQIVIIVGLIVSGVLAIIGMLNVINTALTGILSRKVEFSMLEAIGMTKKQIKKMIVFEGIYYALLSLILILPLGFGVSLLAPMVMPIYSSFNFNIYAISTIISMAVNIILMMSVPLIGYKSISKNSIVERLREIE</sequence>
<dbReference type="GO" id="GO:0022857">
    <property type="term" value="F:transmembrane transporter activity"/>
    <property type="evidence" value="ECO:0007669"/>
    <property type="project" value="TreeGrafter"/>
</dbReference>
<feature type="domain" description="ABC3 transporter permease C-terminal" evidence="8">
    <location>
        <begin position="738"/>
        <end position="854"/>
    </location>
</feature>
<gene>
    <name evidence="9" type="ORF">SAMN04488528_1008158</name>
</gene>
<feature type="transmembrane region" description="Helical" evidence="7">
    <location>
        <begin position="367"/>
        <end position="385"/>
    </location>
</feature>
<evidence type="ECO:0000256" key="6">
    <source>
        <dbReference type="ARBA" id="ARBA00038076"/>
    </source>
</evidence>
<feature type="domain" description="ABC3 transporter permease C-terminal" evidence="8">
    <location>
        <begin position="276"/>
        <end position="395"/>
    </location>
</feature>
<organism evidence="9 10">
    <name type="scientific">Clostridium frigidicarnis</name>
    <dbReference type="NCBI Taxonomy" id="84698"/>
    <lineage>
        <taxon>Bacteria</taxon>
        <taxon>Bacillati</taxon>
        <taxon>Bacillota</taxon>
        <taxon>Clostridia</taxon>
        <taxon>Eubacteriales</taxon>
        <taxon>Clostridiaceae</taxon>
        <taxon>Clostridium</taxon>
    </lineage>
</organism>
<keyword evidence="3 7" id="KW-0812">Transmembrane</keyword>
<dbReference type="GO" id="GO:0005886">
    <property type="term" value="C:plasma membrane"/>
    <property type="evidence" value="ECO:0007669"/>
    <property type="project" value="UniProtKB-SubCell"/>
</dbReference>
<evidence type="ECO:0000259" key="8">
    <source>
        <dbReference type="Pfam" id="PF02687"/>
    </source>
</evidence>
<evidence type="ECO:0000313" key="10">
    <source>
        <dbReference type="Proteomes" id="UP000198619"/>
    </source>
</evidence>
<evidence type="ECO:0000313" key="9">
    <source>
        <dbReference type="EMBL" id="SFB00861.1"/>
    </source>
</evidence>
<dbReference type="EMBL" id="FOKI01000008">
    <property type="protein sequence ID" value="SFB00861.1"/>
    <property type="molecule type" value="Genomic_DNA"/>
</dbReference>
<feature type="transmembrane region" description="Helical" evidence="7">
    <location>
        <begin position="26"/>
        <end position="49"/>
    </location>
</feature>
<dbReference type="AlphaFoldDB" id="A0A1I0XIP4"/>
<reference evidence="9 10" key="1">
    <citation type="submission" date="2016-10" db="EMBL/GenBank/DDBJ databases">
        <authorList>
            <person name="de Groot N.N."/>
        </authorList>
    </citation>
    <scope>NUCLEOTIDE SEQUENCE [LARGE SCALE GENOMIC DNA]</scope>
    <source>
        <strain evidence="9 10">DSM 12271</strain>
    </source>
</reference>
<dbReference type="PANTHER" id="PTHR30572:SF4">
    <property type="entry name" value="ABC TRANSPORTER PERMEASE YTRF"/>
    <property type="match status" value="1"/>
</dbReference>
<evidence type="ECO:0000256" key="3">
    <source>
        <dbReference type="ARBA" id="ARBA00022692"/>
    </source>
</evidence>
<comment type="similarity">
    <text evidence="6">Belongs to the ABC-4 integral membrane protein family.</text>
</comment>
<feature type="transmembrane region" description="Helical" evidence="7">
    <location>
        <begin position="823"/>
        <end position="845"/>
    </location>
</feature>
<accession>A0A1I0XIP4</accession>
<dbReference type="STRING" id="84698.SAMN04488528_1008158"/>
<dbReference type="PANTHER" id="PTHR30572">
    <property type="entry name" value="MEMBRANE COMPONENT OF TRANSPORTER-RELATED"/>
    <property type="match status" value="1"/>
</dbReference>
<dbReference type="RefSeq" id="WP_090040131.1">
    <property type="nucleotide sequence ID" value="NZ_FOKI01000008.1"/>
</dbReference>
<feature type="transmembrane region" description="Helical" evidence="7">
    <location>
        <begin position="325"/>
        <end position="347"/>
    </location>
</feature>
<evidence type="ECO:0000256" key="2">
    <source>
        <dbReference type="ARBA" id="ARBA00022475"/>
    </source>
</evidence>
<dbReference type="OrthoDB" id="1694171at2"/>
<evidence type="ECO:0000256" key="7">
    <source>
        <dbReference type="SAM" id="Phobius"/>
    </source>
</evidence>
<dbReference type="Proteomes" id="UP000198619">
    <property type="component" value="Unassembled WGS sequence"/>
</dbReference>
<evidence type="ECO:0000256" key="1">
    <source>
        <dbReference type="ARBA" id="ARBA00004651"/>
    </source>
</evidence>
<comment type="subcellular location">
    <subcellularLocation>
        <location evidence="1">Cell membrane</location>
        <topology evidence="1">Multi-pass membrane protein</topology>
    </subcellularLocation>
</comment>
<evidence type="ECO:0000256" key="5">
    <source>
        <dbReference type="ARBA" id="ARBA00023136"/>
    </source>
</evidence>
<proteinExistence type="inferred from homology"/>
<keyword evidence="10" id="KW-1185">Reference proteome</keyword>
<feature type="transmembrane region" description="Helical" evidence="7">
    <location>
        <begin position="731"/>
        <end position="761"/>
    </location>
</feature>
<feature type="transmembrane region" description="Helical" evidence="7">
    <location>
        <begin position="439"/>
        <end position="461"/>
    </location>
</feature>
<keyword evidence="4 7" id="KW-1133">Transmembrane helix</keyword>
<evidence type="ECO:0000256" key="4">
    <source>
        <dbReference type="ARBA" id="ARBA00022989"/>
    </source>
</evidence>
<name>A0A1I0XIP4_9CLOT</name>
<keyword evidence="2" id="KW-1003">Cell membrane</keyword>
<dbReference type="InterPro" id="IPR003838">
    <property type="entry name" value="ABC3_permease_C"/>
</dbReference>
<protein>
    <submittedName>
        <fullName evidence="9">Putative ABC transport system permease protein</fullName>
    </submittedName>
</protein>